<reference evidence="2" key="1">
    <citation type="submission" date="2020-11" db="EMBL/GenBank/DDBJ databases">
        <authorList>
            <consortium name="DOE Joint Genome Institute"/>
            <person name="Ahrendt S."/>
            <person name="Riley R."/>
            <person name="Andreopoulos W."/>
            <person name="LaButti K."/>
            <person name="Pangilinan J."/>
            <person name="Ruiz-duenas F.J."/>
            <person name="Barrasa J.M."/>
            <person name="Sanchez-Garcia M."/>
            <person name="Camarero S."/>
            <person name="Miyauchi S."/>
            <person name="Serrano A."/>
            <person name="Linde D."/>
            <person name="Babiker R."/>
            <person name="Drula E."/>
            <person name="Ayuso-Fernandez I."/>
            <person name="Pacheco R."/>
            <person name="Padilla G."/>
            <person name="Ferreira P."/>
            <person name="Barriuso J."/>
            <person name="Kellner H."/>
            <person name="Castanera R."/>
            <person name="Alfaro M."/>
            <person name="Ramirez L."/>
            <person name="Pisabarro A.G."/>
            <person name="Kuo A."/>
            <person name="Tritt A."/>
            <person name="Lipzen A."/>
            <person name="He G."/>
            <person name="Yan M."/>
            <person name="Ng V."/>
            <person name="Cullen D."/>
            <person name="Martin F."/>
            <person name="Rosso M.-N."/>
            <person name="Henrissat B."/>
            <person name="Hibbett D."/>
            <person name="Martinez A.T."/>
            <person name="Grigoriev I.V."/>
        </authorList>
    </citation>
    <scope>NUCLEOTIDE SEQUENCE</scope>
    <source>
        <strain evidence="2">AH 44721</strain>
    </source>
</reference>
<evidence type="ECO:0000313" key="3">
    <source>
        <dbReference type="Proteomes" id="UP000724874"/>
    </source>
</evidence>
<keyword evidence="3" id="KW-1185">Reference proteome</keyword>
<name>A0A9P5NNN5_GYMJU</name>
<evidence type="ECO:0000256" key="1">
    <source>
        <dbReference type="SAM" id="MobiDB-lite"/>
    </source>
</evidence>
<sequence length="104" mass="11540">MSRSFKLSRFSATSSGGYGGTPEKVWSNRAQRGIDMPLGPDEISNQAGNSFNSDTSFIDQSTSGVDLEDKIQDAPQGRDLNYMTNAEEEEWELRRAQGRIMMAI</sequence>
<evidence type="ECO:0000313" key="2">
    <source>
        <dbReference type="EMBL" id="KAF8903366.1"/>
    </source>
</evidence>
<organism evidence="2 3">
    <name type="scientific">Gymnopilus junonius</name>
    <name type="common">Spectacular rustgill mushroom</name>
    <name type="synonym">Gymnopilus spectabilis subsp. junonius</name>
    <dbReference type="NCBI Taxonomy" id="109634"/>
    <lineage>
        <taxon>Eukaryota</taxon>
        <taxon>Fungi</taxon>
        <taxon>Dikarya</taxon>
        <taxon>Basidiomycota</taxon>
        <taxon>Agaricomycotina</taxon>
        <taxon>Agaricomycetes</taxon>
        <taxon>Agaricomycetidae</taxon>
        <taxon>Agaricales</taxon>
        <taxon>Agaricineae</taxon>
        <taxon>Hymenogastraceae</taxon>
        <taxon>Gymnopilus</taxon>
    </lineage>
</organism>
<dbReference type="AlphaFoldDB" id="A0A9P5NNN5"/>
<dbReference type="OrthoDB" id="3250036at2759"/>
<accession>A0A9P5NNN5</accession>
<gene>
    <name evidence="2" type="ORF">CPB84DRAFT_791150</name>
</gene>
<comment type="caution">
    <text evidence="2">The sequence shown here is derived from an EMBL/GenBank/DDBJ whole genome shotgun (WGS) entry which is preliminary data.</text>
</comment>
<feature type="compositionally biased region" description="Polar residues" evidence="1">
    <location>
        <begin position="1"/>
        <end position="15"/>
    </location>
</feature>
<dbReference type="Proteomes" id="UP000724874">
    <property type="component" value="Unassembled WGS sequence"/>
</dbReference>
<dbReference type="EMBL" id="JADNYJ010000031">
    <property type="protein sequence ID" value="KAF8903366.1"/>
    <property type="molecule type" value="Genomic_DNA"/>
</dbReference>
<proteinExistence type="predicted"/>
<protein>
    <submittedName>
        <fullName evidence="2">Uncharacterized protein</fullName>
    </submittedName>
</protein>
<feature type="compositionally biased region" description="Polar residues" evidence="1">
    <location>
        <begin position="43"/>
        <end position="64"/>
    </location>
</feature>
<feature type="region of interest" description="Disordered" evidence="1">
    <location>
        <begin position="1"/>
        <end position="65"/>
    </location>
</feature>